<name>A0A368KXV3_9BACT</name>
<evidence type="ECO:0000256" key="1">
    <source>
        <dbReference type="SAM" id="MobiDB-lite"/>
    </source>
</evidence>
<reference evidence="3 4" key="1">
    <citation type="submission" date="2018-07" db="EMBL/GenBank/DDBJ databases">
        <title>Comparative genomes isolates from brazilian mangrove.</title>
        <authorList>
            <person name="De Araujo J.E."/>
            <person name="Taketani R.G."/>
            <person name="Silva M.C.P."/>
            <person name="Lourenco M.V."/>
            <person name="Oliveira V.M."/>
            <person name="Andreote F.D."/>
        </authorList>
    </citation>
    <scope>NUCLEOTIDE SEQUENCE [LARGE SCALE GENOMIC DNA]</scope>
    <source>
        <strain evidence="3 4">HEX PRIS-MGV</strain>
    </source>
</reference>
<keyword evidence="2" id="KW-0472">Membrane</keyword>
<feature type="region of interest" description="Disordered" evidence="1">
    <location>
        <begin position="112"/>
        <end position="141"/>
    </location>
</feature>
<dbReference type="RefSeq" id="WP_114366686.1">
    <property type="nucleotide sequence ID" value="NZ_QPEX01000003.1"/>
</dbReference>
<sequence>MGNWNLLAADFDGLESLIKIGLVVLFMVGPYLLQLLGGKAVQDDRGNAAGNRRREPQSDLEREIADFLEQSRRGGTSSRTTAESVDAQSADDFVVAETAPETLRDRHLAPSAIETQSFGQPAEQQTSRSDQAYARAENTTEEFQYEEAESYNYDSEHPSQGSNAGAQIAAMFREPEKVRNAFILGEIINRPKFPRRS</sequence>
<proteinExistence type="predicted"/>
<organism evidence="3 4">
    <name type="scientific">Bremerella cremea</name>
    <dbReference type="NCBI Taxonomy" id="1031537"/>
    <lineage>
        <taxon>Bacteria</taxon>
        <taxon>Pseudomonadati</taxon>
        <taxon>Planctomycetota</taxon>
        <taxon>Planctomycetia</taxon>
        <taxon>Pirellulales</taxon>
        <taxon>Pirellulaceae</taxon>
        <taxon>Bremerella</taxon>
    </lineage>
</organism>
<keyword evidence="2" id="KW-1133">Transmembrane helix</keyword>
<protein>
    <submittedName>
        <fullName evidence="3">Uncharacterized protein</fullName>
    </submittedName>
</protein>
<evidence type="ECO:0000313" key="3">
    <source>
        <dbReference type="EMBL" id="RCS56212.1"/>
    </source>
</evidence>
<dbReference type="OrthoDB" id="279767at2"/>
<dbReference type="AlphaFoldDB" id="A0A368KXV3"/>
<feature type="region of interest" description="Disordered" evidence="1">
    <location>
        <begin position="69"/>
        <end position="93"/>
    </location>
</feature>
<accession>A0A368KXV3</accession>
<comment type="caution">
    <text evidence="3">The sequence shown here is derived from an EMBL/GenBank/DDBJ whole genome shotgun (WGS) entry which is preliminary data.</text>
</comment>
<feature type="compositionally biased region" description="Polar residues" evidence="1">
    <location>
        <begin position="113"/>
        <end position="130"/>
    </location>
</feature>
<gene>
    <name evidence="3" type="ORF">DTL42_00365</name>
</gene>
<evidence type="ECO:0000256" key="2">
    <source>
        <dbReference type="SAM" id="Phobius"/>
    </source>
</evidence>
<feature type="compositionally biased region" description="Polar residues" evidence="1">
    <location>
        <begin position="73"/>
        <end position="87"/>
    </location>
</feature>
<dbReference type="EMBL" id="QPEX01000003">
    <property type="protein sequence ID" value="RCS56212.1"/>
    <property type="molecule type" value="Genomic_DNA"/>
</dbReference>
<evidence type="ECO:0000313" key="4">
    <source>
        <dbReference type="Proteomes" id="UP000253562"/>
    </source>
</evidence>
<feature type="transmembrane region" description="Helical" evidence="2">
    <location>
        <begin position="16"/>
        <end position="36"/>
    </location>
</feature>
<dbReference type="Proteomes" id="UP000253562">
    <property type="component" value="Unassembled WGS sequence"/>
</dbReference>
<keyword evidence="2" id="KW-0812">Transmembrane</keyword>